<dbReference type="InterPro" id="IPR035369">
    <property type="entry name" value="Nrap_D4"/>
</dbReference>
<evidence type="ECO:0000259" key="1">
    <source>
        <dbReference type="Pfam" id="PF17405"/>
    </source>
</evidence>
<dbReference type="Pfam" id="PF17405">
    <property type="entry name" value="Nrap_D4"/>
    <property type="match status" value="1"/>
</dbReference>
<dbReference type="Proteomes" id="UP000018936">
    <property type="component" value="Unassembled WGS sequence"/>
</dbReference>
<feature type="non-terminal residue" evidence="2">
    <location>
        <position position="1"/>
    </location>
</feature>
<evidence type="ECO:0000313" key="2">
    <source>
        <dbReference type="EMBL" id="ETE56092.1"/>
    </source>
</evidence>
<dbReference type="OrthoDB" id="10251401at2759"/>
<evidence type="ECO:0000313" key="3">
    <source>
        <dbReference type="Proteomes" id="UP000018936"/>
    </source>
</evidence>
<comment type="caution">
    <text evidence="2">The sequence shown here is derived from an EMBL/GenBank/DDBJ whole genome shotgun (WGS) entry which is preliminary data.</text>
</comment>
<accession>V8N3H6</accession>
<dbReference type="EMBL" id="AZIM01042825">
    <property type="protein sequence ID" value="ETE56092.1"/>
    <property type="molecule type" value="Genomic_DNA"/>
</dbReference>
<dbReference type="AlphaFoldDB" id="V8N3H6"/>
<proteinExistence type="predicted"/>
<reference evidence="2 3" key="1">
    <citation type="journal article" date="2013" name="Proc. Natl. Acad. Sci. U.S.A.">
        <title>The king cobra genome reveals dynamic gene evolution and adaptation in the snake venom system.</title>
        <authorList>
            <person name="Vonk F.J."/>
            <person name="Casewell N.R."/>
            <person name="Henkel C.V."/>
            <person name="Heimberg A.M."/>
            <person name="Jansen H.J."/>
            <person name="McCleary R.J."/>
            <person name="Kerkkamp H.M."/>
            <person name="Vos R.A."/>
            <person name="Guerreiro I."/>
            <person name="Calvete J.J."/>
            <person name="Wuster W."/>
            <person name="Woods A.E."/>
            <person name="Logan J.M."/>
            <person name="Harrison R.A."/>
            <person name="Castoe T.A."/>
            <person name="de Koning A.P."/>
            <person name="Pollock D.D."/>
            <person name="Yandell M."/>
            <person name="Calderon D."/>
            <person name="Renjifo C."/>
            <person name="Currier R.B."/>
            <person name="Salgado D."/>
            <person name="Pla D."/>
            <person name="Sanz L."/>
            <person name="Hyder A.S."/>
            <person name="Ribeiro J.M."/>
            <person name="Arntzen J.W."/>
            <person name="van den Thillart G.E."/>
            <person name="Boetzer M."/>
            <person name="Pirovano W."/>
            <person name="Dirks R.P."/>
            <person name="Spaink H.P."/>
            <person name="Duboule D."/>
            <person name="McGlinn E."/>
            <person name="Kini R.M."/>
            <person name="Richardson M.K."/>
        </authorList>
    </citation>
    <scope>NUCLEOTIDE SEQUENCE</scope>
    <source>
        <tissue evidence="2">Blood</tissue>
    </source>
</reference>
<organism evidence="2 3">
    <name type="scientific">Ophiophagus hannah</name>
    <name type="common">King cobra</name>
    <name type="synonym">Naja hannah</name>
    <dbReference type="NCBI Taxonomy" id="8665"/>
    <lineage>
        <taxon>Eukaryota</taxon>
        <taxon>Metazoa</taxon>
        <taxon>Chordata</taxon>
        <taxon>Craniata</taxon>
        <taxon>Vertebrata</taxon>
        <taxon>Euteleostomi</taxon>
        <taxon>Lepidosauria</taxon>
        <taxon>Squamata</taxon>
        <taxon>Bifurcata</taxon>
        <taxon>Unidentata</taxon>
        <taxon>Episquamata</taxon>
        <taxon>Toxicofera</taxon>
        <taxon>Serpentes</taxon>
        <taxon>Colubroidea</taxon>
        <taxon>Elapidae</taxon>
        <taxon>Elapinae</taxon>
        <taxon>Ophiophagus</taxon>
    </lineage>
</organism>
<protein>
    <recommendedName>
        <fullName evidence="1">Nrap protein domain-containing protein</fullName>
    </recommendedName>
</protein>
<name>V8N3H6_OPHHA</name>
<keyword evidence="3" id="KW-1185">Reference proteome</keyword>
<feature type="domain" description="Nrap protein" evidence="1">
    <location>
        <begin position="3"/>
        <end position="39"/>
    </location>
</feature>
<sequence length="39" mass="4456">MVSLIRSYDDLSRKLWHLEGMPLTVTAVQGAHPALRYTE</sequence>
<gene>
    <name evidence="2" type="ORF">L345_18198</name>
</gene>
<feature type="non-terminal residue" evidence="2">
    <location>
        <position position="39"/>
    </location>
</feature>